<organism evidence="1 2">
    <name type="scientific">Raoultella planticola</name>
    <name type="common">Klebsiella planticola</name>
    <dbReference type="NCBI Taxonomy" id="575"/>
    <lineage>
        <taxon>Bacteria</taxon>
        <taxon>Pseudomonadati</taxon>
        <taxon>Pseudomonadota</taxon>
        <taxon>Gammaproteobacteria</taxon>
        <taxon>Enterobacterales</taxon>
        <taxon>Enterobacteriaceae</taxon>
        <taxon>Klebsiella/Raoultella group</taxon>
        <taxon>Raoultella</taxon>
    </lineage>
</organism>
<sequence>MAENQIFRAGVGCGLDKDIDVINPFTNERPFAEEILIDIRRHHRIGIITRYAAA</sequence>
<protein>
    <submittedName>
        <fullName evidence="1">Uncharacterized protein</fullName>
    </submittedName>
</protein>
<dbReference type="EMBL" id="CAADJE010000031">
    <property type="protein sequence ID" value="VFS86800.1"/>
    <property type="molecule type" value="Genomic_DNA"/>
</dbReference>
<reference evidence="1 2" key="1">
    <citation type="submission" date="2019-03" db="EMBL/GenBank/DDBJ databases">
        <authorList>
            <consortium name="Pathogen Informatics"/>
        </authorList>
    </citation>
    <scope>NUCLEOTIDE SEQUENCE [LARGE SCALE GENOMIC DNA]</scope>
    <source>
        <strain evidence="1 2">NCTC12998</strain>
    </source>
</reference>
<evidence type="ECO:0000313" key="1">
    <source>
        <dbReference type="EMBL" id="VFS86800.1"/>
    </source>
</evidence>
<accession>A0A485CQ24</accession>
<dbReference type="AlphaFoldDB" id="A0A485CQ24"/>
<proteinExistence type="predicted"/>
<gene>
    <name evidence="1" type="ORF">NCTC12998_06263</name>
</gene>
<name>A0A485CQ24_RAOPL</name>
<evidence type="ECO:0000313" key="2">
    <source>
        <dbReference type="Proteomes" id="UP000345637"/>
    </source>
</evidence>
<dbReference type="Proteomes" id="UP000345637">
    <property type="component" value="Unassembled WGS sequence"/>
</dbReference>